<keyword evidence="5" id="KW-1185">Reference proteome</keyword>
<dbReference type="PANTHER" id="PTHR22814">
    <property type="entry name" value="COPPER TRANSPORT PROTEIN ATOX1-RELATED"/>
    <property type="match status" value="1"/>
</dbReference>
<dbReference type="Gramene" id="TuG1812G0600003285.01.T01">
    <property type="protein sequence ID" value="TuG1812G0600003285.01.T01"/>
    <property type="gene ID" value="TuG1812G0600003285.01"/>
</dbReference>
<proteinExistence type="predicted"/>
<evidence type="ECO:0000256" key="2">
    <source>
        <dbReference type="SAM" id="MobiDB-lite"/>
    </source>
</evidence>
<evidence type="ECO:0000256" key="1">
    <source>
        <dbReference type="ARBA" id="ARBA00022723"/>
    </source>
</evidence>
<dbReference type="InterPro" id="IPR036163">
    <property type="entry name" value="HMA_dom_sf"/>
</dbReference>
<evidence type="ECO:0000313" key="5">
    <source>
        <dbReference type="Proteomes" id="UP000015106"/>
    </source>
</evidence>
<reference evidence="4" key="3">
    <citation type="submission" date="2022-06" db="UniProtKB">
        <authorList>
            <consortium name="EnsemblPlants"/>
        </authorList>
    </citation>
    <scope>IDENTIFICATION</scope>
</reference>
<dbReference type="Gene3D" id="3.30.70.100">
    <property type="match status" value="1"/>
</dbReference>
<accession>A0A8R7UVM7</accession>
<dbReference type="CDD" id="cd00371">
    <property type="entry name" value="HMA"/>
    <property type="match status" value="1"/>
</dbReference>
<dbReference type="Proteomes" id="UP000015106">
    <property type="component" value="Chromosome 6"/>
</dbReference>
<sequence>MGSGTKQLVASLLGAVGGGQRGAKKEGTQPQTVELRVRMDCERQVKKALAGMRGVERVEVNRKQQRVTVTGTVDPQARDRWAPSPYRRNADSAGAEQ</sequence>
<keyword evidence="1" id="KW-0479">Metal-binding</keyword>
<feature type="domain" description="HMA" evidence="3">
    <location>
        <begin position="41"/>
        <end position="75"/>
    </location>
</feature>
<dbReference type="PANTHER" id="PTHR22814:SF145">
    <property type="entry name" value="COPPER ION BINDING PROTEIN"/>
    <property type="match status" value="1"/>
</dbReference>
<evidence type="ECO:0000313" key="4">
    <source>
        <dbReference type="EnsemblPlants" id="TuG1812G0600003285.01.T01"/>
    </source>
</evidence>
<dbReference type="GO" id="GO:0046872">
    <property type="term" value="F:metal ion binding"/>
    <property type="evidence" value="ECO:0007669"/>
    <property type="project" value="UniProtKB-KW"/>
</dbReference>
<evidence type="ECO:0000259" key="3">
    <source>
        <dbReference type="Pfam" id="PF00403"/>
    </source>
</evidence>
<dbReference type="Pfam" id="PF00403">
    <property type="entry name" value="HMA"/>
    <property type="match status" value="1"/>
</dbReference>
<dbReference type="AlphaFoldDB" id="A0A8R7UVM7"/>
<reference evidence="5" key="1">
    <citation type="journal article" date="2013" name="Nature">
        <title>Draft genome of the wheat A-genome progenitor Triticum urartu.</title>
        <authorList>
            <person name="Ling H.Q."/>
            <person name="Zhao S."/>
            <person name="Liu D."/>
            <person name="Wang J."/>
            <person name="Sun H."/>
            <person name="Zhang C."/>
            <person name="Fan H."/>
            <person name="Li D."/>
            <person name="Dong L."/>
            <person name="Tao Y."/>
            <person name="Gao C."/>
            <person name="Wu H."/>
            <person name="Li Y."/>
            <person name="Cui Y."/>
            <person name="Guo X."/>
            <person name="Zheng S."/>
            <person name="Wang B."/>
            <person name="Yu K."/>
            <person name="Liang Q."/>
            <person name="Yang W."/>
            <person name="Lou X."/>
            <person name="Chen J."/>
            <person name="Feng M."/>
            <person name="Jian J."/>
            <person name="Zhang X."/>
            <person name="Luo G."/>
            <person name="Jiang Y."/>
            <person name="Liu J."/>
            <person name="Wang Z."/>
            <person name="Sha Y."/>
            <person name="Zhang B."/>
            <person name="Wu H."/>
            <person name="Tang D."/>
            <person name="Shen Q."/>
            <person name="Xue P."/>
            <person name="Zou S."/>
            <person name="Wang X."/>
            <person name="Liu X."/>
            <person name="Wang F."/>
            <person name="Yang Y."/>
            <person name="An X."/>
            <person name="Dong Z."/>
            <person name="Zhang K."/>
            <person name="Zhang X."/>
            <person name="Luo M.C."/>
            <person name="Dvorak J."/>
            <person name="Tong Y."/>
            <person name="Wang J."/>
            <person name="Yang H."/>
            <person name="Li Z."/>
            <person name="Wang D."/>
            <person name="Zhang A."/>
            <person name="Wang J."/>
        </authorList>
    </citation>
    <scope>NUCLEOTIDE SEQUENCE</scope>
    <source>
        <strain evidence="5">cv. G1812</strain>
    </source>
</reference>
<protein>
    <recommendedName>
        <fullName evidence="3">HMA domain-containing protein</fullName>
    </recommendedName>
</protein>
<reference evidence="4" key="2">
    <citation type="submission" date="2018-03" db="EMBL/GenBank/DDBJ databases">
        <title>The Triticum urartu genome reveals the dynamic nature of wheat genome evolution.</title>
        <authorList>
            <person name="Ling H."/>
            <person name="Ma B."/>
            <person name="Shi X."/>
            <person name="Liu H."/>
            <person name="Dong L."/>
            <person name="Sun H."/>
            <person name="Cao Y."/>
            <person name="Gao Q."/>
            <person name="Zheng S."/>
            <person name="Li Y."/>
            <person name="Yu Y."/>
            <person name="Du H."/>
            <person name="Qi M."/>
            <person name="Li Y."/>
            <person name="Yu H."/>
            <person name="Cui Y."/>
            <person name="Wang N."/>
            <person name="Chen C."/>
            <person name="Wu H."/>
            <person name="Zhao Y."/>
            <person name="Zhang J."/>
            <person name="Li Y."/>
            <person name="Zhou W."/>
            <person name="Zhang B."/>
            <person name="Hu W."/>
            <person name="Eijk M."/>
            <person name="Tang J."/>
            <person name="Witsenboer H."/>
            <person name="Zhao S."/>
            <person name="Li Z."/>
            <person name="Zhang A."/>
            <person name="Wang D."/>
            <person name="Liang C."/>
        </authorList>
    </citation>
    <scope>NUCLEOTIDE SEQUENCE [LARGE SCALE GENOMIC DNA]</scope>
    <source>
        <strain evidence="4">cv. G1812</strain>
    </source>
</reference>
<dbReference type="EnsemblPlants" id="TuG1812G0600003285.01.T01">
    <property type="protein sequence ID" value="TuG1812G0600003285.01.T01"/>
    <property type="gene ID" value="TuG1812G0600003285.01"/>
</dbReference>
<dbReference type="InterPro" id="IPR006121">
    <property type="entry name" value="HMA_dom"/>
</dbReference>
<organism evidence="4 5">
    <name type="scientific">Triticum urartu</name>
    <name type="common">Red wild einkorn</name>
    <name type="synonym">Crithodium urartu</name>
    <dbReference type="NCBI Taxonomy" id="4572"/>
    <lineage>
        <taxon>Eukaryota</taxon>
        <taxon>Viridiplantae</taxon>
        <taxon>Streptophyta</taxon>
        <taxon>Embryophyta</taxon>
        <taxon>Tracheophyta</taxon>
        <taxon>Spermatophyta</taxon>
        <taxon>Magnoliopsida</taxon>
        <taxon>Liliopsida</taxon>
        <taxon>Poales</taxon>
        <taxon>Poaceae</taxon>
        <taxon>BOP clade</taxon>
        <taxon>Pooideae</taxon>
        <taxon>Triticodae</taxon>
        <taxon>Triticeae</taxon>
        <taxon>Triticinae</taxon>
        <taxon>Triticum</taxon>
    </lineage>
</organism>
<feature type="region of interest" description="Disordered" evidence="2">
    <location>
        <begin position="70"/>
        <end position="97"/>
    </location>
</feature>
<dbReference type="SUPFAM" id="SSF55008">
    <property type="entry name" value="HMA, heavy metal-associated domain"/>
    <property type="match status" value="1"/>
</dbReference>
<name>A0A8R7UVM7_TRIUA</name>